<proteinExistence type="predicted"/>
<dbReference type="RefSeq" id="XP_015064957.1">
    <property type="nucleotide sequence ID" value="XM_015209471.2"/>
</dbReference>
<dbReference type="SUPFAM" id="SSF50494">
    <property type="entry name" value="Trypsin-like serine proteases"/>
    <property type="match status" value="1"/>
</dbReference>
<reference evidence="1" key="1">
    <citation type="journal article" date="2014" name="Nat. Genet.">
        <title>The genome of the stress-tolerant wild tomato species Solanum pennellii.</title>
        <authorList>
            <person name="Bolger A."/>
            <person name="Scossa F."/>
            <person name="Bolger M.E."/>
            <person name="Lanz C."/>
            <person name="Maumus F."/>
            <person name="Tohge T."/>
            <person name="Quesneville H."/>
            <person name="Alseekh S."/>
            <person name="Sorensen I."/>
            <person name="Lichtenstein G."/>
            <person name="Fich E.A."/>
            <person name="Conte M."/>
            <person name="Keller H."/>
            <person name="Schneeberger K."/>
            <person name="Schwacke R."/>
            <person name="Ofner I."/>
            <person name="Vrebalov J."/>
            <person name="Xu Y."/>
            <person name="Osorio S."/>
            <person name="Aflitos S.A."/>
            <person name="Schijlen E."/>
            <person name="Jimenez-Gomez J.M."/>
            <person name="Ryngajllo M."/>
            <person name="Kimura S."/>
            <person name="Kumar R."/>
            <person name="Koenig D."/>
            <person name="Headland L.R."/>
            <person name="Maloof J.N."/>
            <person name="Sinha N."/>
            <person name="van Ham R.C."/>
            <person name="Lankhorst R.K."/>
            <person name="Mao L."/>
            <person name="Vogel A."/>
            <person name="Arsova B."/>
            <person name="Panstruga R."/>
            <person name="Fei Z."/>
            <person name="Rose J.K."/>
            <person name="Zamir D."/>
            <person name="Carrari F."/>
            <person name="Giovannoni J.J."/>
            <person name="Weigel D."/>
            <person name="Usadel B."/>
            <person name="Fernie A.R."/>
        </authorList>
    </citation>
    <scope>NUCLEOTIDE SEQUENCE [LARGE SCALE GENOMIC DNA]</scope>
    <source>
        <strain evidence="1">cv. LA0716</strain>
    </source>
</reference>
<dbReference type="InterPro" id="IPR009003">
    <property type="entry name" value="Peptidase_S1_PA"/>
</dbReference>
<dbReference type="Gene3D" id="2.40.10.120">
    <property type="match status" value="2"/>
</dbReference>
<name>A0ABM1G261_SOLPN</name>
<dbReference type="Proteomes" id="UP000694930">
    <property type="component" value="Chromosome 2"/>
</dbReference>
<dbReference type="PANTHER" id="PTHR43019">
    <property type="entry name" value="SERINE ENDOPROTEASE DEGS"/>
    <property type="match status" value="1"/>
</dbReference>
<keyword evidence="1" id="KW-1185">Reference proteome</keyword>
<dbReference type="PANTHER" id="PTHR43019:SF48">
    <property type="entry name" value="PEPTIDASE S1, PA CLAN-RELATED"/>
    <property type="match status" value="1"/>
</dbReference>
<protein>
    <submittedName>
        <fullName evidence="2">Uncharacterized protein LOC107010226 isoform X1</fullName>
    </submittedName>
</protein>
<sequence>MDTTLSVVEMQQLYNRFKPVLWVVRIKYIAENRHMETFGTAFSVSSDGLLLTTSHFFPKTFYELDVRRLDEPNFQSATVAYEKPKWDVLLLQLIDMNDCPYVGLNNNDSLSVGQILLHIGHPYNFVGSFLTGKIAFECKGNIEIPRTNLTCKSYTPSALETTPEYRIMGDIWNRHVFVDPRSFTYEKNLHPFVPVIQMCGFICGEGCSGGPVFNVRGEVVGMVAMSANGYEIAIHVAILRETLRLFKEQHSDDDENGKRKAIPHPKIQAGDSKKFKAHHVDRKGKVLEIEDVRWILSRFSGVYDSFWILGVDLHEMKFEDSHCKYNIY</sequence>
<evidence type="ECO:0000313" key="1">
    <source>
        <dbReference type="Proteomes" id="UP000694930"/>
    </source>
</evidence>
<evidence type="ECO:0000313" key="2">
    <source>
        <dbReference type="RefSeq" id="XP_015064957.1"/>
    </source>
</evidence>
<organism evidence="1 2">
    <name type="scientific">Solanum pennellii</name>
    <name type="common">Tomato</name>
    <name type="synonym">Lycopersicon pennellii</name>
    <dbReference type="NCBI Taxonomy" id="28526"/>
    <lineage>
        <taxon>Eukaryota</taxon>
        <taxon>Viridiplantae</taxon>
        <taxon>Streptophyta</taxon>
        <taxon>Embryophyta</taxon>
        <taxon>Tracheophyta</taxon>
        <taxon>Spermatophyta</taxon>
        <taxon>Magnoliopsida</taxon>
        <taxon>eudicotyledons</taxon>
        <taxon>Gunneridae</taxon>
        <taxon>Pentapetalae</taxon>
        <taxon>asterids</taxon>
        <taxon>lamiids</taxon>
        <taxon>Solanales</taxon>
        <taxon>Solanaceae</taxon>
        <taxon>Solanoideae</taxon>
        <taxon>Solaneae</taxon>
        <taxon>Solanum</taxon>
        <taxon>Solanum subgen. Lycopersicon</taxon>
    </lineage>
</organism>
<reference evidence="2" key="2">
    <citation type="submission" date="2025-08" db="UniProtKB">
        <authorList>
            <consortium name="RefSeq"/>
        </authorList>
    </citation>
    <scope>IDENTIFICATION</scope>
</reference>
<dbReference type="Pfam" id="PF13365">
    <property type="entry name" value="Trypsin_2"/>
    <property type="match status" value="1"/>
</dbReference>
<accession>A0ABM1G261</accession>
<dbReference type="GeneID" id="107010226"/>
<gene>
    <name evidence="2" type="primary">LOC107010226</name>
</gene>